<dbReference type="Proteomes" id="UP000641954">
    <property type="component" value="Unassembled WGS sequence"/>
</dbReference>
<proteinExistence type="predicted"/>
<dbReference type="RefSeq" id="WP_190878365.1">
    <property type="nucleotide sequence ID" value="NZ_JACJSK010000013.1"/>
</dbReference>
<comment type="caution">
    <text evidence="1">The sequence shown here is derived from an EMBL/GenBank/DDBJ whole genome shotgun (WGS) entry which is preliminary data.</text>
</comment>
<dbReference type="EMBL" id="JACJSK010000013">
    <property type="protein sequence ID" value="MBD2544481.1"/>
    <property type="molecule type" value="Genomic_DNA"/>
</dbReference>
<gene>
    <name evidence="1" type="ORF">H6G72_11655</name>
</gene>
<organism evidence="1 2">
    <name type="scientific">Planktothricoides raciborskii FACHB-1370</name>
    <dbReference type="NCBI Taxonomy" id="2949576"/>
    <lineage>
        <taxon>Bacteria</taxon>
        <taxon>Bacillati</taxon>
        <taxon>Cyanobacteriota</taxon>
        <taxon>Cyanophyceae</taxon>
        <taxon>Oscillatoriophycideae</taxon>
        <taxon>Oscillatoriales</taxon>
        <taxon>Oscillatoriaceae</taxon>
        <taxon>Planktothricoides</taxon>
    </lineage>
</organism>
<accession>A0ABR8ECG4</accession>
<name>A0ABR8ECG4_9CYAN</name>
<protein>
    <submittedName>
        <fullName evidence="1">Uncharacterized protein</fullName>
    </submittedName>
</protein>
<evidence type="ECO:0000313" key="1">
    <source>
        <dbReference type="EMBL" id="MBD2544481.1"/>
    </source>
</evidence>
<evidence type="ECO:0000313" key="2">
    <source>
        <dbReference type="Proteomes" id="UP000641954"/>
    </source>
</evidence>
<sequence>MAQKKCPLNSKPGESLVRSSVSKPKDFCRECAFVEEEWHLKDLLTDIEIAKSILAISDNFTPDNMAQFDDYKKYLQEQYDQLDDRKRKELSEEEKCYLSLLLFGMDTEGISKRFFINNVTPTLSKSIYRYVSILTRKKITNWAQVRLYLEKHKYRFALISDSLDQTPANVSLKVPGIKNKEEVEQLLSQLINYLRKE</sequence>
<keyword evidence="2" id="KW-1185">Reference proteome</keyword>
<reference evidence="1 2" key="1">
    <citation type="journal article" date="2020" name="ISME J.">
        <title>Comparative genomics reveals insights into cyanobacterial evolution and habitat adaptation.</title>
        <authorList>
            <person name="Chen M.Y."/>
            <person name="Teng W.K."/>
            <person name="Zhao L."/>
            <person name="Hu C.X."/>
            <person name="Zhou Y.K."/>
            <person name="Han B.P."/>
            <person name="Song L.R."/>
            <person name="Shu W.S."/>
        </authorList>
    </citation>
    <scope>NUCLEOTIDE SEQUENCE [LARGE SCALE GENOMIC DNA]</scope>
    <source>
        <strain evidence="1 2">FACHB-1370</strain>
    </source>
</reference>